<dbReference type="SUPFAM" id="SSF56672">
    <property type="entry name" value="DNA/RNA polymerases"/>
    <property type="match status" value="1"/>
</dbReference>
<keyword evidence="10" id="KW-0255">Endonuclease</keyword>
<dbReference type="Proteomes" id="UP000694569">
    <property type="component" value="Unplaced"/>
</dbReference>
<feature type="domain" description="Reverse transcriptase" evidence="22">
    <location>
        <begin position="760"/>
        <end position="939"/>
    </location>
</feature>
<dbReference type="Ensembl" id="ENSLLET00000035695.1">
    <property type="protein sequence ID" value="ENSLLEP00000034386.1"/>
    <property type="gene ID" value="ENSLLEG00000021742.1"/>
</dbReference>
<evidence type="ECO:0000256" key="16">
    <source>
        <dbReference type="ARBA" id="ARBA00023125"/>
    </source>
</evidence>
<feature type="region of interest" description="Disordered" evidence="20">
    <location>
        <begin position="438"/>
        <end position="469"/>
    </location>
</feature>
<dbReference type="Pfam" id="PF00665">
    <property type="entry name" value="rve"/>
    <property type="match status" value="1"/>
</dbReference>
<dbReference type="InterPro" id="IPR023780">
    <property type="entry name" value="Chromo_domain"/>
</dbReference>
<dbReference type="EC" id="3.1.26.4" evidence="3"/>
<dbReference type="PANTHER" id="PTHR37984">
    <property type="entry name" value="PROTEIN CBG26694"/>
    <property type="match status" value="1"/>
</dbReference>
<accession>A0A8C5Q987</accession>
<dbReference type="PROSITE" id="PS50994">
    <property type="entry name" value="INTEGRASE"/>
    <property type="match status" value="1"/>
</dbReference>
<dbReference type="CDD" id="cd01647">
    <property type="entry name" value="RT_LTR"/>
    <property type="match status" value="1"/>
</dbReference>
<dbReference type="GO" id="GO:0015074">
    <property type="term" value="P:DNA integration"/>
    <property type="evidence" value="ECO:0007669"/>
    <property type="project" value="UniProtKB-KW"/>
</dbReference>
<evidence type="ECO:0000256" key="2">
    <source>
        <dbReference type="ARBA" id="ARBA00010879"/>
    </source>
</evidence>
<dbReference type="CDD" id="cd00303">
    <property type="entry name" value="retropepsin_like"/>
    <property type="match status" value="1"/>
</dbReference>
<dbReference type="SMART" id="SM00298">
    <property type="entry name" value="CHROMO"/>
    <property type="match status" value="1"/>
</dbReference>
<dbReference type="Pfam" id="PF17921">
    <property type="entry name" value="Integrase_H2C2"/>
    <property type="match status" value="1"/>
</dbReference>
<dbReference type="Gene3D" id="3.10.10.10">
    <property type="entry name" value="HIV Type 1 Reverse Transcriptase, subunit A, domain 1"/>
    <property type="match status" value="1"/>
</dbReference>
<dbReference type="SUPFAM" id="SSF53098">
    <property type="entry name" value="Ribonuclease H-like"/>
    <property type="match status" value="1"/>
</dbReference>
<keyword evidence="14" id="KW-0695">RNA-directed DNA polymerase</keyword>
<dbReference type="Gene3D" id="1.10.340.70">
    <property type="match status" value="1"/>
</dbReference>
<dbReference type="PANTHER" id="PTHR37984:SF5">
    <property type="entry name" value="PROTEIN NYNRIN-LIKE"/>
    <property type="match status" value="1"/>
</dbReference>
<dbReference type="InterPro" id="IPR000953">
    <property type="entry name" value="Chromo/chromo_shadow_dom"/>
</dbReference>
<evidence type="ECO:0000259" key="23">
    <source>
        <dbReference type="PROSITE" id="PS50994"/>
    </source>
</evidence>
<feature type="domain" description="Chromo" evidence="21">
    <location>
        <begin position="1582"/>
        <end position="1629"/>
    </location>
</feature>
<evidence type="ECO:0000256" key="10">
    <source>
        <dbReference type="ARBA" id="ARBA00022759"/>
    </source>
</evidence>
<organism evidence="24 25">
    <name type="scientific">Leptobrachium leishanense</name>
    <name type="common">Leishan spiny toad</name>
    <dbReference type="NCBI Taxonomy" id="445787"/>
    <lineage>
        <taxon>Eukaryota</taxon>
        <taxon>Metazoa</taxon>
        <taxon>Chordata</taxon>
        <taxon>Craniata</taxon>
        <taxon>Vertebrata</taxon>
        <taxon>Euteleostomi</taxon>
        <taxon>Amphibia</taxon>
        <taxon>Batrachia</taxon>
        <taxon>Anura</taxon>
        <taxon>Pelobatoidea</taxon>
        <taxon>Megophryidae</taxon>
        <taxon>Leptobrachium</taxon>
    </lineage>
</organism>
<dbReference type="InterPro" id="IPR005162">
    <property type="entry name" value="Retrotrans_gag_dom"/>
</dbReference>
<dbReference type="Gene3D" id="3.30.420.10">
    <property type="entry name" value="Ribonuclease H-like superfamily/Ribonuclease H"/>
    <property type="match status" value="1"/>
</dbReference>
<evidence type="ECO:0000313" key="25">
    <source>
        <dbReference type="Proteomes" id="UP000694569"/>
    </source>
</evidence>
<keyword evidence="11" id="KW-0378">Hydrolase</keyword>
<feature type="compositionally biased region" description="Polar residues" evidence="20">
    <location>
        <begin position="457"/>
        <end position="466"/>
    </location>
</feature>
<dbReference type="FunFam" id="1.10.340.70:FF:000001">
    <property type="entry name" value="Retrovirus-related Pol polyprotein from transposon gypsy-like Protein"/>
    <property type="match status" value="1"/>
</dbReference>
<dbReference type="InterPro" id="IPR021109">
    <property type="entry name" value="Peptidase_aspartic_dom_sf"/>
</dbReference>
<dbReference type="Pfam" id="PF17919">
    <property type="entry name" value="RT_RNaseH_2"/>
    <property type="match status" value="1"/>
</dbReference>
<dbReference type="InterPro" id="IPR000477">
    <property type="entry name" value="RT_dom"/>
</dbReference>
<dbReference type="InterPro" id="IPR041577">
    <property type="entry name" value="RT_RNaseH_2"/>
</dbReference>
<dbReference type="PROSITE" id="PS50878">
    <property type="entry name" value="RT_POL"/>
    <property type="match status" value="1"/>
</dbReference>
<name>A0A8C5Q987_9ANUR</name>
<dbReference type="InterPro" id="IPR043502">
    <property type="entry name" value="DNA/RNA_pol_sf"/>
</dbReference>
<dbReference type="PROSITE" id="PS50013">
    <property type="entry name" value="CHROMO_2"/>
    <property type="match status" value="1"/>
</dbReference>
<dbReference type="GeneTree" id="ENSGT01040000240511"/>
<dbReference type="FunFam" id="3.30.420.10:FF:000032">
    <property type="entry name" value="Retrovirus-related Pol polyprotein from transposon 297-like Protein"/>
    <property type="match status" value="1"/>
</dbReference>
<dbReference type="InterPro" id="IPR056924">
    <property type="entry name" value="SH3_Tf2-1"/>
</dbReference>
<keyword evidence="13" id="KW-0229">DNA integration</keyword>
<keyword evidence="9" id="KW-0064">Aspartyl protease</keyword>
<dbReference type="Gene3D" id="2.40.50.40">
    <property type="match status" value="1"/>
</dbReference>
<evidence type="ECO:0000256" key="20">
    <source>
        <dbReference type="SAM" id="MobiDB-lite"/>
    </source>
</evidence>
<keyword evidence="15" id="KW-0239">DNA-directed DNA polymerase</keyword>
<dbReference type="GO" id="GO:0003677">
    <property type="term" value="F:DNA binding"/>
    <property type="evidence" value="ECO:0007669"/>
    <property type="project" value="UniProtKB-KW"/>
</dbReference>
<dbReference type="InterPro" id="IPR043128">
    <property type="entry name" value="Rev_trsase/Diguanyl_cyclase"/>
</dbReference>
<dbReference type="Gene3D" id="3.30.70.270">
    <property type="match status" value="2"/>
</dbReference>
<keyword evidence="7" id="KW-0540">Nuclease</keyword>
<dbReference type="GO" id="GO:0003964">
    <property type="term" value="F:RNA-directed DNA polymerase activity"/>
    <property type="evidence" value="ECO:0007669"/>
    <property type="project" value="UniProtKB-KW"/>
</dbReference>
<keyword evidence="12" id="KW-0460">Magnesium</keyword>
<protein>
    <recommendedName>
        <fullName evidence="19">Gypsy retrotransposon integrase-like protein 1</fullName>
        <ecNumber evidence="3">3.1.26.4</ecNumber>
    </recommendedName>
</protein>
<dbReference type="GO" id="GO:0046872">
    <property type="term" value="F:metal ion binding"/>
    <property type="evidence" value="ECO:0007669"/>
    <property type="project" value="UniProtKB-KW"/>
</dbReference>
<keyword evidence="5" id="KW-0808">Transferase</keyword>
<evidence type="ECO:0000256" key="15">
    <source>
        <dbReference type="ARBA" id="ARBA00022932"/>
    </source>
</evidence>
<dbReference type="InterPro" id="IPR050951">
    <property type="entry name" value="Retrovirus_Pol_polyprotein"/>
</dbReference>
<evidence type="ECO:0000313" key="24">
    <source>
        <dbReference type="Ensembl" id="ENSLLEP00000034386.1"/>
    </source>
</evidence>
<evidence type="ECO:0000259" key="21">
    <source>
        <dbReference type="PROSITE" id="PS50013"/>
    </source>
</evidence>
<evidence type="ECO:0000256" key="12">
    <source>
        <dbReference type="ARBA" id="ARBA00022842"/>
    </source>
</evidence>
<evidence type="ECO:0000256" key="14">
    <source>
        <dbReference type="ARBA" id="ARBA00022918"/>
    </source>
</evidence>
<sequence>MTPGIGKRTTLCMTPGIGKRTTLCMTPGIGKRTTLCMTPGFGERTLLCMTPGIGKRTTLCMTPGIGKRTTLCMTPGIGKRTILCMTPGIGKRTTLCMTPGFGERTLLCITPGIGIYSSLGSALNVGTEVSLCGTLSTHQTTSVVTKVLGRTYTLFCTSVWCYPLFIYCLVNCLSSFADHSRIGRVESGLRKGTTILVVRGIRDITSGPMDPADLSNQLARIAARQEEQDHRMDQISLALQTLLNRSNTGTTNPPDPVLPRVSSVSPEGHRLSMKAPLRYDGTPSLCRGFLTQLEILFENNPGSCMSDKAKVGYLINHLTEKALLWATPLWENKKPIIYDYEGFTSELKRTFDPSRRATNAGRSLFHIKQGNKRVADYAIDFKTLTSEVLWPNDVLTLAFTEGLNEAFMFELAPLKLPENLDHLIDFCIAMDDQIRERRHPRDRPRRVLPPLPSLPRHTSTSGNSENVKTDLPVVEPMQIGKTGISEAERAHRREKGLCFYCAGADHFRLQCPQRPRVSRGEYGKLGQRTANTQVIGSLYASFVDNEKKKSRILLPISLTWEGVHLKTEAFLDSGASGNFMDKNFAAKNLLPLVLKEKPLMVEAIDGKPLSCPHITHDTVDVCMKTGILHHETIRFQIIESPSCPVVLGFPWLTEHNPVIDWVQRDIKCWGQSCQSNCLGRVNVIGSLNIATAPPLSVEVPECYLALKEVFSKARTEVLPPHRPYDCAIDLLPGTMPPRGHVYPLSQRENDVMEEYIRENLERGFIRRSSSPAGAGFFFVSKKEGDLRPCIDYRGLNRITIRNAYPIPLITELFNRLKGARIYTKLDLRGAYNLVRVKKGHEWKTAFNTRSGHYEYLVMPFGLCNAPAVFQDLINDTLRDFLQEFVIVYLDDILIYSPDVDTHHVHVKQVLKKLLKAGLYCKLEKCLFDIVTVQFLGYIITPEGFQMDPKKLSAILDWPLPQGLKAIQRFLGFTNYYRRFIKDFSALVAPLTAMTKKGVGNQKWTPQATQAFEALKQAFTTAPVLRHPDPALLFQVEVDASELGLGAVLSQREAPDKPLHPCGFYSRKLSPAEKNYDIGNRELLAVISALAEWRYLLEGSRDPIVIITDHKNLTYIGDAKRLNSRQARWSLFLSSFNFVLTYRPGSRNIKADALSRQYESYEHNIQDQHPIVPQERIIASTTISVSSPLMKRLQTVQDAAPGEKPPAKLFVPENEREEVLNIYHDNKTSGHMGITKTVSSISKLLWWPTLRRDVKEYIAVCEVCTRQKSPKTAPIGLLQPLPIPERPWSHVAMDFIVDLPESRGNTVILTVIDRFSKMGHYVPLRKLPSAAELVPIFISNVVRIHGVPLEIVSDRGTQFISRFWRGFCKNVGIDLSFSSAYHPQTNGAAERANQNIEKYLRCFISEQQNNWSDLLPWAEYALNSAVSESTGHSPFFTVYGFDPPVLPATFPDTTIPALDEQLASLKETWGRVRRALEESSAIQKTKADRHRRQAPVYQVGDRVWLSSRNIKLLVPSMKLAPRYIGPYKILRRLNPVSYALALPPHIKIHNVFHVSLLKPLLCNRYTKVHAPPPPVSVEGEEEFEVNAILGARTSRGSLQYLVDWVGYGPEDRSWIPAAEVHAPRLVKAFYLALGVVQWPPVEGGFCHDLALFWGAWQQSPRCSLARRQNITPPGALTWDAGGRSLVL</sequence>
<evidence type="ECO:0000256" key="8">
    <source>
        <dbReference type="ARBA" id="ARBA00022723"/>
    </source>
</evidence>
<keyword evidence="16" id="KW-0238">DNA-binding</keyword>
<dbReference type="Gene3D" id="2.40.70.10">
    <property type="entry name" value="Acid Proteases"/>
    <property type="match status" value="1"/>
</dbReference>
<reference evidence="24" key="2">
    <citation type="submission" date="2025-09" db="UniProtKB">
        <authorList>
            <consortium name="Ensembl"/>
        </authorList>
    </citation>
    <scope>IDENTIFICATION</scope>
</reference>
<evidence type="ECO:0000256" key="18">
    <source>
        <dbReference type="ARBA" id="ARBA00023268"/>
    </source>
</evidence>
<evidence type="ECO:0000256" key="6">
    <source>
        <dbReference type="ARBA" id="ARBA00022695"/>
    </source>
</evidence>
<evidence type="ECO:0000256" key="3">
    <source>
        <dbReference type="ARBA" id="ARBA00012180"/>
    </source>
</evidence>
<comment type="similarity">
    <text evidence="2">Belongs to the beta type-B retroviral polymerase family. HERV class-II K(HML-2) pol subfamily.</text>
</comment>
<dbReference type="InterPro" id="IPR016197">
    <property type="entry name" value="Chromo-like_dom_sf"/>
</dbReference>
<dbReference type="OrthoDB" id="444848at2759"/>
<dbReference type="GO" id="GO:0006310">
    <property type="term" value="P:DNA recombination"/>
    <property type="evidence" value="ECO:0007669"/>
    <property type="project" value="UniProtKB-KW"/>
</dbReference>
<dbReference type="GO" id="GO:0006508">
    <property type="term" value="P:proteolysis"/>
    <property type="evidence" value="ECO:0007669"/>
    <property type="project" value="UniProtKB-KW"/>
</dbReference>
<evidence type="ECO:0000256" key="4">
    <source>
        <dbReference type="ARBA" id="ARBA00022670"/>
    </source>
</evidence>
<evidence type="ECO:0000256" key="1">
    <source>
        <dbReference type="ARBA" id="ARBA00004123"/>
    </source>
</evidence>
<evidence type="ECO:0000256" key="5">
    <source>
        <dbReference type="ARBA" id="ARBA00022679"/>
    </source>
</evidence>
<dbReference type="Pfam" id="PF24626">
    <property type="entry name" value="SH3_Tf2-1"/>
    <property type="match status" value="1"/>
</dbReference>
<dbReference type="SUPFAM" id="SSF54160">
    <property type="entry name" value="Chromo domain-like"/>
    <property type="match status" value="1"/>
</dbReference>
<evidence type="ECO:0000256" key="7">
    <source>
        <dbReference type="ARBA" id="ARBA00022722"/>
    </source>
</evidence>
<evidence type="ECO:0000256" key="17">
    <source>
        <dbReference type="ARBA" id="ARBA00023172"/>
    </source>
</evidence>
<dbReference type="GO" id="GO:0003887">
    <property type="term" value="F:DNA-directed DNA polymerase activity"/>
    <property type="evidence" value="ECO:0007669"/>
    <property type="project" value="UniProtKB-KW"/>
</dbReference>
<dbReference type="Pfam" id="PF00385">
    <property type="entry name" value="Chromo"/>
    <property type="match status" value="1"/>
</dbReference>
<dbReference type="FunFam" id="3.30.70.270:FF:000020">
    <property type="entry name" value="Transposon Tf2-6 polyprotein-like Protein"/>
    <property type="match status" value="1"/>
</dbReference>
<keyword evidence="8" id="KW-0479">Metal-binding</keyword>
<dbReference type="InterPro" id="IPR036397">
    <property type="entry name" value="RNaseH_sf"/>
</dbReference>
<keyword evidence="4" id="KW-0645">Protease</keyword>
<dbReference type="CDD" id="cd09274">
    <property type="entry name" value="RNase_HI_RT_Ty3"/>
    <property type="match status" value="1"/>
</dbReference>
<reference evidence="24" key="1">
    <citation type="submission" date="2025-08" db="UniProtKB">
        <authorList>
            <consortium name="Ensembl"/>
        </authorList>
    </citation>
    <scope>IDENTIFICATION</scope>
</reference>
<dbReference type="Pfam" id="PF03732">
    <property type="entry name" value="Retrotrans_gag"/>
    <property type="match status" value="1"/>
</dbReference>
<feature type="domain" description="Integrase catalytic" evidence="23">
    <location>
        <begin position="1282"/>
        <end position="1441"/>
    </location>
</feature>
<evidence type="ECO:0000256" key="13">
    <source>
        <dbReference type="ARBA" id="ARBA00022908"/>
    </source>
</evidence>
<evidence type="ECO:0000256" key="11">
    <source>
        <dbReference type="ARBA" id="ARBA00022801"/>
    </source>
</evidence>
<keyword evidence="17" id="KW-0233">DNA recombination</keyword>
<dbReference type="GO" id="GO:0004523">
    <property type="term" value="F:RNA-DNA hybrid ribonuclease activity"/>
    <property type="evidence" value="ECO:0007669"/>
    <property type="project" value="UniProtKB-EC"/>
</dbReference>
<dbReference type="GO" id="GO:0004190">
    <property type="term" value="F:aspartic-type endopeptidase activity"/>
    <property type="evidence" value="ECO:0007669"/>
    <property type="project" value="UniProtKB-KW"/>
</dbReference>
<evidence type="ECO:0000256" key="9">
    <source>
        <dbReference type="ARBA" id="ARBA00022750"/>
    </source>
</evidence>
<dbReference type="GO" id="GO:0005634">
    <property type="term" value="C:nucleus"/>
    <property type="evidence" value="ECO:0007669"/>
    <property type="project" value="UniProtKB-SubCell"/>
</dbReference>
<dbReference type="InterPro" id="IPR041588">
    <property type="entry name" value="Integrase_H2C2"/>
</dbReference>
<dbReference type="InterPro" id="IPR001584">
    <property type="entry name" value="Integrase_cat-core"/>
</dbReference>
<proteinExistence type="inferred from homology"/>
<dbReference type="InterPro" id="IPR012337">
    <property type="entry name" value="RNaseH-like_sf"/>
</dbReference>
<keyword evidence="25" id="KW-1185">Reference proteome</keyword>
<keyword evidence="6" id="KW-0548">Nucleotidyltransferase</keyword>
<evidence type="ECO:0000259" key="22">
    <source>
        <dbReference type="PROSITE" id="PS50878"/>
    </source>
</evidence>
<keyword evidence="18" id="KW-0511">Multifunctional enzyme</keyword>
<dbReference type="Pfam" id="PF00078">
    <property type="entry name" value="RVT_1"/>
    <property type="match status" value="1"/>
</dbReference>
<evidence type="ECO:0000256" key="19">
    <source>
        <dbReference type="ARBA" id="ARBA00039658"/>
    </source>
</evidence>
<comment type="subcellular location">
    <subcellularLocation>
        <location evidence="1">Nucleus</location>
    </subcellularLocation>
</comment>